<keyword evidence="3" id="KW-0819">tRNA processing</keyword>
<gene>
    <name evidence="11" type="ORF">D5018_01230</name>
</gene>
<dbReference type="CDD" id="cd02869">
    <property type="entry name" value="PseudoU_synth_RluA_like"/>
    <property type="match status" value="1"/>
</dbReference>
<sequence>MKLFTYQPPAVPWLDIRYQDNDIVVINKPSGLLSNPGKASHTFDSAITRLQLVFPSAILVHRLDCDTSGVMVFALTKQAESHLKTQFQNKTTAKEYIAEITGKLVKKSGAIDAKLGADKNNPPYQKVSKDGKSAVTHYEILSEQERSSLIKLKPETGRTHQLRVHMLAIGHPILGDEFYADDKVKSERNRLSLHAQRLTFTHPVSNKVMSFYSKHPF</sequence>
<name>A0A3L8Q200_9GAMM</name>
<keyword evidence="2" id="KW-0698">rRNA processing</keyword>
<dbReference type="Gene3D" id="3.30.2350.10">
    <property type="entry name" value="Pseudouridine synthase"/>
    <property type="match status" value="1"/>
</dbReference>
<dbReference type="GO" id="GO:0160151">
    <property type="term" value="F:tRNA pseudouridine(32) synthase activity"/>
    <property type="evidence" value="ECO:0007669"/>
    <property type="project" value="UniProtKB-EC"/>
</dbReference>
<comment type="caution">
    <text evidence="11">The sequence shown here is derived from an EMBL/GenBank/DDBJ whole genome shotgun (WGS) entry which is preliminary data.</text>
</comment>
<accession>A0A3L8Q200</accession>
<evidence type="ECO:0000256" key="2">
    <source>
        <dbReference type="ARBA" id="ARBA00022552"/>
    </source>
</evidence>
<dbReference type="EC" id="5.4.99.-" evidence="9"/>
<dbReference type="PANTHER" id="PTHR21600">
    <property type="entry name" value="MITOCHONDRIAL RNA PSEUDOURIDINE SYNTHASE"/>
    <property type="match status" value="1"/>
</dbReference>
<dbReference type="SUPFAM" id="SSF55120">
    <property type="entry name" value="Pseudouridine synthase"/>
    <property type="match status" value="1"/>
</dbReference>
<comment type="function">
    <text evidence="9">Responsible for synthesis of pseudouridine from uracil.</text>
</comment>
<evidence type="ECO:0000256" key="9">
    <source>
        <dbReference type="RuleBase" id="RU362028"/>
    </source>
</evidence>
<dbReference type="NCBIfam" id="TIGR00005">
    <property type="entry name" value="rluA_subfam"/>
    <property type="match status" value="1"/>
</dbReference>
<dbReference type="GO" id="GO:0160142">
    <property type="term" value="F:23S rRNA pseudouridine(746) synthase activity"/>
    <property type="evidence" value="ECO:0007669"/>
    <property type="project" value="UniProtKB-EC"/>
</dbReference>
<dbReference type="EMBL" id="QZEI01000002">
    <property type="protein sequence ID" value="RLV61500.1"/>
    <property type="molecule type" value="Genomic_DNA"/>
</dbReference>
<dbReference type="GO" id="GO:0000455">
    <property type="term" value="P:enzyme-directed rRNA pseudouridine synthesis"/>
    <property type="evidence" value="ECO:0007669"/>
    <property type="project" value="TreeGrafter"/>
</dbReference>
<dbReference type="InterPro" id="IPR020103">
    <property type="entry name" value="PsdUridine_synth_cat_dom_sf"/>
</dbReference>
<comment type="similarity">
    <text evidence="1 9">Belongs to the pseudouridine synthase RluA family.</text>
</comment>
<dbReference type="PROSITE" id="PS01129">
    <property type="entry name" value="PSI_RLU"/>
    <property type="match status" value="1"/>
</dbReference>
<proteinExistence type="inferred from homology"/>
<comment type="catalytic activity">
    <reaction evidence="6">
        <text>uridine(746) in 23S rRNA = pseudouridine(746) in 23S rRNA</text>
        <dbReference type="Rhea" id="RHEA:42548"/>
        <dbReference type="Rhea" id="RHEA-COMP:10109"/>
        <dbReference type="Rhea" id="RHEA-COMP:10110"/>
        <dbReference type="ChEBI" id="CHEBI:65314"/>
        <dbReference type="ChEBI" id="CHEBI:65315"/>
        <dbReference type="EC" id="5.4.99.29"/>
    </reaction>
</comment>
<comment type="catalytic activity">
    <reaction evidence="9">
        <text>a uridine in RNA = a pseudouridine in RNA</text>
        <dbReference type="Rhea" id="RHEA:48348"/>
        <dbReference type="Rhea" id="RHEA-COMP:12068"/>
        <dbReference type="Rhea" id="RHEA-COMP:12069"/>
        <dbReference type="ChEBI" id="CHEBI:65314"/>
        <dbReference type="ChEBI" id="CHEBI:65315"/>
    </reaction>
</comment>
<dbReference type="Pfam" id="PF00849">
    <property type="entry name" value="PseudoU_synth_2"/>
    <property type="match status" value="1"/>
</dbReference>
<comment type="function">
    <text evidence="7">Dual specificity enzyme that catalyzes the synthesis of pseudouridine from uracil-746 in 23S ribosomal RNA and from uracil-32 in the anticodon stem and loop of transfer RNAs.</text>
</comment>
<evidence type="ECO:0000256" key="6">
    <source>
        <dbReference type="ARBA" id="ARBA00036916"/>
    </source>
</evidence>
<dbReference type="InterPro" id="IPR006225">
    <property type="entry name" value="PsdUridine_synth_RluC/D"/>
</dbReference>
<evidence type="ECO:0000313" key="11">
    <source>
        <dbReference type="EMBL" id="RLV61500.1"/>
    </source>
</evidence>
<dbReference type="InterPro" id="IPR006224">
    <property type="entry name" value="PsdUridine_synth_RluA-like_CS"/>
</dbReference>
<evidence type="ECO:0000256" key="4">
    <source>
        <dbReference type="ARBA" id="ARBA00023235"/>
    </source>
</evidence>
<evidence type="ECO:0000256" key="5">
    <source>
        <dbReference type="ARBA" id="ARBA00036184"/>
    </source>
</evidence>
<organism evidence="11 12">
    <name type="scientific">Parashewanella curva</name>
    <dbReference type="NCBI Taxonomy" id="2338552"/>
    <lineage>
        <taxon>Bacteria</taxon>
        <taxon>Pseudomonadati</taxon>
        <taxon>Pseudomonadota</taxon>
        <taxon>Gammaproteobacteria</taxon>
        <taxon>Alteromonadales</taxon>
        <taxon>Shewanellaceae</taxon>
        <taxon>Parashewanella</taxon>
    </lineage>
</organism>
<feature type="domain" description="Pseudouridine synthase RsuA/RluA-like" evidence="10">
    <location>
        <begin position="22"/>
        <end position="167"/>
    </location>
</feature>
<evidence type="ECO:0000259" key="10">
    <source>
        <dbReference type="Pfam" id="PF00849"/>
    </source>
</evidence>
<dbReference type="GO" id="GO:0003723">
    <property type="term" value="F:RNA binding"/>
    <property type="evidence" value="ECO:0007669"/>
    <property type="project" value="InterPro"/>
</dbReference>
<evidence type="ECO:0000256" key="3">
    <source>
        <dbReference type="ARBA" id="ARBA00022694"/>
    </source>
</evidence>
<dbReference type="GO" id="GO:0008033">
    <property type="term" value="P:tRNA processing"/>
    <property type="evidence" value="ECO:0007669"/>
    <property type="project" value="UniProtKB-KW"/>
</dbReference>
<reference evidence="11 12" key="1">
    <citation type="submission" date="2018-09" db="EMBL/GenBank/DDBJ databases">
        <title>Phylogeny of the Shewanellaceae, and recommendation for two new genera, Pseudoshewanella and Parashewanella.</title>
        <authorList>
            <person name="Wang G."/>
        </authorList>
    </citation>
    <scope>NUCLEOTIDE SEQUENCE [LARGE SCALE GENOMIC DNA]</scope>
    <source>
        <strain evidence="11 12">C51</strain>
    </source>
</reference>
<protein>
    <recommendedName>
        <fullName evidence="9">Pseudouridine synthase</fullName>
        <ecNumber evidence="9">5.4.99.-</ecNumber>
    </recommendedName>
</protein>
<dbReference type="AlphaFoldDB" id="A0A3L8Q200"/>
<evidence type="ECO:0000256" key="7">
    <source>
        <dbReference type="ARBA" id="ARBA00037305"/>
    </source>
</evidence>
<comment type="catalytic activity">
    <reaction evidence="5">
        <text>uridine(32) in tRNA = pseudouridine(32) in tRNA</text>
        <dbReference type="Rhea" id="RHEA:42544"/>
        <dbReference type="Rhea" id="RHEA-COMP:10107"/>
        <dbReference type="Rhea" id="RHEA-COMP:10108"/>
        <dbReference type="ChEBI" id="CHEBI:65314"/>
        <dbReference type="ChEBI" id="CHEBI:65315"/>
        <dbReference type="EC" id="5.4.99.28"/>
    </reaction>
</comment>
<dbReference type="InterPro" id="IPR006145">
    <property type="entry name" value="PsdUridine_synth_RsuA/RluA"/>
</dbReference>
<evidence type="ECO:0000313" key="12">
    <source>
        <dbReference type="Proteomes" id="UP000281474"/>
    </source>
</evidence>
<dbReference type="Proteomes" id="UP000281474">
    <property type="component" value="Unassembled WGS sequence"/>
</dbReference>
<dbReference type="PANTHER" id="PTHR21600:SF91">
    <property type="entry name" value="DUAL-SPECIFICITY RNA PSEUDOURIDINE SYNTHASE RLUA"/>
    <property type="match status" value="1"/>
</dbReference>
<dbReference type="RefSeq" id="WP_121837173.1">
    <property type="nucleotide sequence ID" value="NZ_ML014754.1"/>
</dbReference>
<dbReference type="InterPro" id="IPR050188">
    <property type="entry name" value="RluA_PseudoU_synthase"/>
</dbReference>
<dbReference type="OrthoDB" id="9785808at2"/>
<keyword evidence="12" id="KW-1185">Reference proteome</keyword>
<feature type="active site" evidence="8">
    <location>
        <position position="64"/>
    </location>
</feature>
<evidence type="ECO:0000256" key="1">
    <source>
        <dbReference type="ARBA" id="ARBA00010876"/>
    </source>
</evidence>
<evidence type="ECO:0000256" key="8">
    <source>
        <dbReference type="PIRSR" id="PIRSR606225-1"/>
    </source>
</evidence>
<keyword evidence="4 9" id="KW-0413">Isomerase</keyword>